<dbReference type="EMBL" id="SMKI01000589">
    <property type="protein sequence ID" value="TDC63050.1"/>
    <property type="molecule type" value="Genomic_DNA"/>
</dbReference>
<keyword evidence="11" id="KW-1185">Reference proteome</keyword>
<dbReference type="InterPro" id="IPR000415">
    <property type="entry name" value="Nitroreductase-like"/>
</dbReference>
<feature type="non-terminal residue" evidence="10">
    <location>
        <position position="1373"/>
    </location>
</feature>
<dbReference type="GO" id="GO:0016491">
    <property type="term" value="F:oxidoreductase activity"/>
    <property type="evidence" value="ECO:0007669"/>
    <property type="project" value="InterPro"/>
</dbReference>
<dbReference type="GO" id="GO:0017000">
    <property type="term" value="P:antibiotic biosynthetic process"/>
    <property type="evidence" value="ECO:0007669"/>
    <property type="project" value="UniProtKB-ARBA"/>
</dbReference>
<dbReference type="Gene3D" id="3.30.559.30">
    <property type="entry name" value="Nonribosomal peptide synthetase, condensation domain"/>
    <property type="match status" value="1"/>
</dbReference>
<evidence type="ECO:0000256" key="1">
    <source>
        <dbReference type="ARBA" id="ARBA00001957"/>
    </source>
</evidence>
<dbReference type="PROSITE" id="PS50075">
    <property type="entry name" value="CARRIER"/>
    <property type="match status" value="1"/>
</dbReference>
<dbReference type="FunFam" id="1.10.1200.10:FF:000016">
    <property type="entry name" value="Non-ribosomal peptide synthase"/>
    <property type="match status" value="1"/>
</dbReference>
<keyword evidence="7" id="KW-0436">Ligase</keyword>
<dbReference type="InterPro" id="IPR057737">
    <property type="entry name" value="Condensation_MtbB-like"/>
</dbReference>
<evidence type="ECO:0000256" key="5">
    <source>
        <dbReference type="ARBA" id="ARBA00022450"/>
    </source>
</evidence>
<dbReference type="Pfam" id="PF00668">
    <property type="entry name" value="Condensation"/>
    <property type="match status" value="1"/>
</dbReference>
<dbReference type="Proteomes" id="UP000295345">
    <property type="component" value="Unassembled WGS sequence"/>
</dbReference>
<proteinExistence type="inferred from homology"/>
<evidence type="ECO:0000313" key="11">
    <source>
        <dbReference type="Proteomes" id="UP000295345"/>
    </source>
</evidence>
<dbReference type="SUPFAM" id="SSF52777">
    <property type="entry name" value="CoA-dependent acyltransferases"/>
    <property type="match status" value="2"/>
</dbReference>
<evidence type="ECO:0000259" key="9">
    <source>
        <dbReference type="PROSITE" id="PS50075"/>
    </source>
</evidence>
<comment type="caution">
    <text evidence="10">The sequence shown here is derived from an EMBL/GenBank/DDBJ whole genome shotgun (WGS) entry which is preliminary data.</text>
</comment>
<dbReference type="InterPro" id="IPR001242">
    <property type="entry name" value="Condensation_dom"/>
</dbReference>
<dbReference type="FunFam" id="3.30.559.10:FF:000023">
    <property type="entry name" value="Non-ribosomal peptide synthetase"/>
    <property type="match status" value="1"/>
</dbReference>
<dbReference type="Gene3D" id="3.30.300.30">
    <property type="match status" value="2"/>
</dbReference>
<keyword evidence="5" id="KW-0596">Phosphopantetheine</keyword>
<dbReference type="InterPro" id="IPR023213">
    <property type="entry name" value="CAT-like_dom_sf"/>
</dbReference>
<dbReference type="Gene3D" id="3.40.109.10">
    <property type="entry name" value="NADH Oxidase"/>
    <property type="match status" value="1"/>
</dbReference>
<comment type="pathway">
    <text evidence="2">Siderophore biosynthesis; mycobactin biosynthesis.</text>
</comment>
<dbReference type="GO" id="GO:0031177">
    <property type="term" value="F:phosphopantetheine binding"/>
    <property type="evidence" value="ECO:0007669"/>
    <property type="project" value="InterPro"/>
</dbReference>
<comment type="cofactor">
    <cofactor evidence="1">
        <name>pantetheine 4'-phosphate</name>
        <dbReference type="ChEBI" id="CHEBI:47942"/>
    </cofactor>
</comment>
<dbReference type="OrthoDB" id="2472181at2"/>
<dbReference type="InterPro" id="IPR010071">
    <property type="entry name" value="AA_adenyl_dom"/>
</dbReference>
<dbReference type="InterPro" id="IPR045851">
    <property type="entry name" value="AMP-bd_C_sf"/>
</dbReference>
<dbReference type="Gene3D" id="3.40.50.1820">
    <property type="entry name" value="alpha/beta hydrolase"/>
    <property type="match status" value="1"/>
</dbReference>
<dbReference type="GO" id="GO:0005737">
    <property type="term" value="C:cytoplasm"/>
    <property type="evidence" value="ECO:0007669"/>
    <property type="project" value="TreeGrafter"/>
</dbReference>
<evidence type="ECO:0000256" key="7">
    <source>
        <dbReference type="ARBA" id="ARBA00022598"/>
    </source>
</evidence>
<feature type="non-terminal residue" evidence="10">
    <location>
        <position position="1"/>
    </location>
</feature>
<evidence type="ECO:0000256" key="8">
    <source>
        <dbReference type="ARBA" id="ARBA00033440"/>
    </source>
</evidence>
<dbReference type="GO" id="GO:0044550">
    <property type="term" value="P:secondary metabolite biosynthetic process"/>
    <property type="evidence" value="ECO:0007669"/>
    <property type="project" value="TreeGrafter"/>
</dbReference>
<dbReference type="FunFam" id="3.40.50.980:FF:000001">
    <property type="entry name" value="Non-ribosomal peptide synthetase"/>
    <property type="match status" value="1"/>
</dbReference>
<dbReference type="CDD" id="cd19535">
    <property type="entry name" value="Cyc_NRPS"/>
    <property type="match status" value="1"/>
</dbReference>
<organism evidence="10 11">
    <name type="scientific">Streptomyces hainanensis</name>
    <dbReference type="NCBI Taxonomy" id="402648"/>
    <lineage>
        <taxon>Bacteria</taxon>
        <taxon>Bacillati</taxon>
        <taxon>Actinomycetota</taxon>
        <taxon>Actinomycetes</taxon>
        <taxon>Kitasatosporales</taxon>
        <taxon>Streptomycetaceae</taxon>
        <taxon>Streptomyces</taxon>
    </lineage>
</organism>
<dbReference type="Pfam" id="PF00550">
    <property type="entry name" value="PP-binding"/>
    <property type="match status" value="1"/>
</dbReference>
<dbReference type="GO" id="GO:0072330">
    <property type="term" value="P:monocarboxylic acid biosynthetic process"/>
    <property type="evidence" value="ECO:0007669"/>
    <property type="project" value="UniProtKB-ARBA"/>
</dbReference>
<dbReference type="Pfam" id="PF00501">
    <property type="entry name" value="AMP-binding"/>
    <property type="match status" value="1"/>
</dbReference>
<dbReference type="CDD" id="cd02142">
    <property type="entry name" value="McbC_SagB-like_oxidoreductase"/>
    <property type="match status" value="1"/>
</dbReference>
<reference evidence="10 11" key="1">
    <citation type="submission" date="2019-03" db="EMBL/GenBank/DDBJ databases">
        <title>Draft genome sequences of novel Actinobacteria.</title>
        <authorList>
            <person name="Sahin N."/>
            <person name="Ay H."/>
            <person name="Saygin H."/>
        </authorList>
    </citation>
    <scope>NUCLEOTIDE SEQUENCE [LARGE SCALE GENOMIC DNA]</scope>
    <source>
        <strain evidence="10 11">DSM 41900</strain>
    </source>
</reference>
<gene>
    <name evidence="10" type="ORF">E1283_33025</name>
</gene>
<dbReference type="InterPro" id="IPR029479">
    <property type="entry name" value="Nitroreductase"/>
</dbReference>
<evidence type="ECO:0000256" key="3">
    <source>
        <dbReference type="ARBA" id="ARBA00007380"/>
    </source>
</evidence>
<evidence type="ECO:0000256" key="4">
    <source>
        <dbReference type="ARBA" id="ARBA00016743"/>
    </source>
</evidence>
<dbReference type="GO" id="GO:0008610">
    <property type="term" value="P:lipid biosynthetic process"/>
    <property type="evidence" value="ECO:0007669"/>
    <property type="project" value="UniProtKB-ARBA"/>
</dbReference>
<evidence type="ECO:0000256" key="2">
    <source>
        <dbReference type="ARBA" id="ARBA00005102"/>
    </source>
</evidence>
<dbReference type="InterPro" id="IPR020806">
    <property type="entry name" value="PKS_PP-bd"/>
</dbReference>
<dbReference type="NCBIfam" id="TIGR01733">
    <property type="entry name" value="AA-adenyl-dom"/>
    <property type="match status" value="1"/>
</dbReference>
<dbReference type="InterPro" id="IPR029058">
    <property type="entry name" value="AB_hydrolase_fold"/>
</dbReference>
<dbReference type="GO" id="GO:0043041">
    <property type="term" value="P:amino acid activation for nonribosomal peptide biosynthetic process"/>
    <property type="evidence" value="ECO:0007669"/>
    <property type="project" value="TreeGrafter"/>
</dbReference>
<dbReference type="SMART" id="SM00823">
    <property type="entry name" value="PKS_PP"/>
    <property type="match status" value="1"/>
</dbReference>
<comment type="similarity">
    <text evidence="3">Belongs to the ATP-dependent AMP-binding enzyme family. MbtB subfamily.</text>
</comment>
<dbReference type="GO" id="GO:0016874">
    <property type="term" value="F:ligase activity"/>
    <property type="evidence" value="ECO:0007669"/>
    <property type="project" value="UniProtKB-KW"/>
</dbReference>
<dbReference type="Pfam" id="PF00881">
    <property type="entry name" value="Nitroreductase"/>
    <property type="match status" value="1"/>
</dbReference>
<feature type="domain" description="Carrier" evidence="9">
    <location>
        <begin position="1224"/>
        <end position="1299"/>
    </location>
</feature>
<dbReference type="PANTHER" id="PTHR45527">
    <property type="entry name" value="NONRIBOSOMAL PEPTIDE SYNTHETASE"/>
    <property type="match status" value="1"/>
</dbReference>
<dbReference type="Gene3D" id="3.40.50.980">
    <property type="match status" value="2"/>
</dbReference>
<dbReference type="InterPro" id="IPR000873">
    <property type="entry name" value="AMP-dep_synth/lig_dom"/>
</dbReference>
<dbReference type="PANTHER" id="PTHR45527:SF10">
    <property type="entry name" value="PYOCHELIN SYNTHASE PCHF"/>
    <property type="match status" value="1"/>
</dbReference>
<dbReference type="Gene3D" id="3.30.559.10">
    <property type="entry name" value="Chloramphenicol acetyltransferase-like domain"/>
    <property type="match status" value="1"/>
</dbReference>
<dbReference type="FunFam" id="2.30.38.10:FF:000001">
    <property type="entry name" value="Non-ribosomal peptide synthetase PvdI"/>
    <property type="match status" value="1"/>
</dbReference>
<evidence type="ECO:0000256" key="6">
    <source>
        <dbReference type="ARBA" id="ARBA00022553"/>
    </source>
</evidence>
<dbReference type="InterPro" id="IPR036736">
    <property type="entry name" value="ACP-like_sf"/>
</dbReference>
<name>A0A4R4SHU0_9ACTN</name>
<evidence type="ECO:0000313" key="10">
    <source>
        <dbReference type="EMBL" id="TDC63050.1"/>
    </source>
</evidence>
<protein>
    <recommendedName>
        <fullName evidence="4">Phenyloxazoline synthase MbtB</fullName>
    </recommendedName>
    <alternativeName>
        <fullName evidence="8">Mycobactin synthetase protein B</fullName>
    </alternativeName>
</protein>
<dbReference type="InterPro" id="IPR009081">
    <property type="entry name" value="PP-bd_ACP"/>
</dbReference>
<keyword evidence="6" id="KW-0597">Phosphoprotein</keyword>
<dbReference type="FunFam" id="3.40.50.12780:FF:000012">
    <property type="entry name" value="Non-ribosomal peptide synthetase"/>
    <property type="match status" value="1"/>
</dbReference>
<dbReference type="Gene3D" id="2.30.38.10">
    <property type="entry name" value="Luciferase, Domain 3"/>
    <property type="match status" value="1"/>
</dbReference>
<dbReference type="SUPFAM" id="SSF56801">
    <property type="entry name" value="Acetyl-CoA synthetase-like"/>
    <property type="match status" value="1"/>
</dbReference>
<accession>A0A4R4SHU0</accession>
<dbReference type="SUPFAM" id="SSF55469">
    <property type="entry name" value="FMN-dependent nitroreductase-like"/>
    <property type="match status" value="1"/>
</dbReference>
<dbReference type="FunFam" id="3.30.559.30:FF:000006">
    <property type="entry name" value="Yersiniabactin polyketide/non-ribosomal peptide synthetase"/>
    <property type="match status" value="1"/>
</dbReference>
<sequence length="1373" mass="153341">QQAYLLGRSDAFELGNVSTHAYLEFEGVGLDLERYVLAWRRVIDRHEMLRAVMDPVRNEQRILAEVPLFEPVVVDLRGVDAAGVEAGLLGVRERLSHEVRPADVWPLFEVVVSLLDGGRVRVHISVDALISDFASGRILFRELSRFYEDPDVELPVLGVSFRDYVLAEAAIEGTELWERSREYWWGRLGELPAAPDLPMVKDPGTVVFPRFVRHEARLDAGTWSRLKTRAAQSGLTPTGLLLAAYAETLASWSRTAHLTLNVPRINRLPLHPQVNEVMGEFASFTLLEVDNREREPFEVRARRLQERLWNDLSHQYVSGVRVLRELMRRQGGMDRALMPVVLTSTLALSRDERTALERELTPVHAISQTPQVWMDYQVEEREGALLFNWDVVEELFPEGMVGDMFAAHHTLLQNLADDDRLWSASDLRLLPQEQAERRALSAGPERPIEKALAQDFFLEQVGRRPDQVAVVTSGRSVTYRELRHEANQVAWWLRDQGVRPGSLVGIVMDKGWEQVVAAYGVLFSGAAYLPIDPGAPAERLVGLLERGEVRVVLTQSHLNTSLPWPEGIERLCLDQPLPDDLDGTAVPEPVRGGDDLAYALFTSGSTGQPKGVMIGHRGLVNALQETMREFRITDTDRALGLTALHHDMSLFDVFGVLGAGGTLVLPDAGRVRDAAHWAELIAAHGVTVWNSVPAMMEMLLEHVGSEDRALSSLRTVFLGGDWIPMSVPSRLSVVAPGAELVSVGGPTETTLWNIWYRVGELDSDWSSIPYGRPIANTRYHVLNERLEACPEWVTGEMYVAGVGLARGYWRDEERTAAAFVTHPVTGERLYRTGDLGRWRPEGVLEFMGRADFQVKIRGMRIELGEIETQLAAHPEVTNAVVVPVTHPDRPGYHALTAYLTTSHHGSARLTAAQAGDFTDTRMRRVALRDPLERAEFKLTQPGIRREPDRDRVPLLTPTTDDALVDRYLHRRSDRTFLDQPVGLQEFSDCLNCLYQIEVDGLPKYRYPSGGGLYPVQTYVYVAPGGVDGVPAGAYYYNAREGTLVLLDEHATVDRDIHAAHNHALFEASAFSLFFVGETAAVEPMYGDLARDLCLMESGYMGQLLMTWAADNEIGLCPVGDMDFRRITELFRLRDSHVFLHGMLGGRVDRTATRHIALDIADQETTVPQGTEIREWLRDRLPEHLIPASFILLDALPLTANGKVDRRNLPAPSLLADATGNEAVDARTPTESRLAAIWKDLLDVPQVGIHDNFFELGGQSIVATRLVARIRTEFQVEIALRDVFESRTVAGLALVIDQHRVAQSEYDHLPAPLPVVVDAAGERFAAFPVTDTQQAYLLGRSDAFELGNVSTHAYLEFEGVGLDLERYVLAWRRV</sequence>
<dbReference type="SUPFAM" id="SSF47336">
    <property type="entry name" value="ACP-like"/>
    <property type="match status" value="1"/>
</dbReference>